<dbReference type="RefSeq" id="WP_250912766.1">
    <property type="nucleotide sequence ID" value="NZ_JAMXLX010000001.1"/>
</dbReference>
<evidence type="ECO:0000256" key="1">
    <source>
        <dbReference type="SAM" id="MobiDB-lite"/>
    </source>
</evidence>
<feature type="region of interest" description="Disordered" evidence="1">
    <location>
        <begin position="57"/>
        <end position="78"/>
    </location>
</feature>
<dbReference type="Proteomes" id="UP001155380">
    <property type="component" value="Unassembled WGS sequence"/>
</dbReference>
<sequence length="185" mass="20107">MSPSLPFRTPLLRAGLATLLLSSVAAHADDIDQLPVTATFVISGGFWEGDVGEIESAPDVAGNGTATPAPTQPTAPQVGEKTEMQRGYYKLIAIRQPDRTAKIYLQQILSAESGPKVLESVELEEFSAIKAYVTDIRPEDSTGVSRQPGLFATVYLKTDPQQMEPEGWTVLIDEFGDIRVERETN</sequence>
<proteinExistence type="predicted"/>
<keyword evidence="2" id="KW-0732">Signal</keyword>
<protein>
    <submittedName>
        <fullName evidence="3">Uncharacterized protein</fullName>
    </submittedName>
</protein>
<evidence type="ECO:0000256" key="2">
    <source>
        <dbReference type="SAM" id="SignalP"/>
    </source>
</evidence>
<gene>
    <name evidence="3" type="ORF">NBH21_04795</name>
</gene>
<feature type="chain" id="PRO_5042579477" evidence="2">
    <location>
        <begin position="29"/>
        <end position="185"/>
    </location>
</feature>
<evidence type="ECO:0000313" key="4">
    <source>
        <dbReference type="Proteomes" id="UP001155380"/>
    </source>
</evidence>
<feature type="compositionally biased region" description="Low complexity" evidence="1">
    <location>
        <begin position="65"/>
        <end position="77"/>
    </location>
</feature>
<name>A0AAJ1BTX7_9HYPH</name>
<dbReference type="AlphaFoldDB" id="A0AAJ1BTX7"/>
<comment type="caution">
    <text evidence="3">The sequence shown here is derived from an EMBL/GenBank/DDBJ whole genome shotgun (WGS) entry which is preliminary data.</text>
</comment>
<accession>A0AAJ1BTX7</accession>
<feature type="signal peptide" evidence="2">
    <location>
        <begin position="1"/>
        <end position="28"/>
    </location>
</feature>
<organism evidence="3 4">
    <name type="scientific">Ciceribacter sichuanensis</name>
    <dbReference type="NCBI Taxonomy" id="2949647"/>
    <lineage>
        <taxon>Bacteria</taxon>
        <taxon>Pseudomonadati</taxon>
        <taxon>Pseudomonadota</taxon>
        <taxon>Alphaproteobacteria</taxon>
        <taxon>Hyphomicrobiales</taxon>
        <taxon>Rhizobiaceae</taxon>
        <taxon>Ciceribacter</taxon>
    </lineage>
</organism>
<evidence type="ECO:0000313" key="3">
    <source>
        <dbReference type="EMBL" id="MCO5956083.1"/>
    </source>
</evidence>
<dbReference type="EMBL" id="JAMXLX010000001">
    <property type="protein sequence ID" value="MCO5956083.1"/>
    <property type="molecule type" value="Genomic_DNA"/>
</dbReference>
<reference evidence="3" key="1">
    <citation type="submission" date="2022-06" db="EMBL/GenBank/DDBJ databases">
        <authorList>
            <person name="Sun Q."/>
        </authorList>
    </citation>
    <scope>NUCLEOTIDE SEQUENCE</scope>
    <source>
        <strain evidence="3">S101</strain>
    </source>
</reference>